<keyword evidence="1 6" id="KW-0732">Signal</keyword>
<dbReference type="InterPro" id="IPR022409">
    <property type="entry name" value="PKD/Chitinase_dom"/>
</dbReference>
<comment type="similarity">
    <text evidence="3">Belongs to the PMEL/NMB family.</text>
</comment>
<dbReference type="InterPro" id="IPR013783">
    <property type="entry name" value="Ig-like_fold"/>
</dbReference>
<gene>
    <name evidence="8" type="ORF">PECUL_23A009622</name>
</gene>
<dbReference type="AlphaFoldDB" id="A0AAD1R5H3"/>
<feature type="region of interest" description="Disordered" evidence="4">
    <location>
        <begin position="378"/>
        <end position="411"/>
    </location>
</feature>
<keyword evidence="9" id="KW-1185">Reference proteome</keyword>
<dbReference type="GO" id="GO:0042470">
    <property type="term" value="C:melanosome"/>
    <property type="evidence" value="ECO:0007669"/>
    <property type="project" value="TreeGrafter"/>
</dbReference>
<accession>A0AAD1R5H3</accession>
<keyword evidence="5" id="KW-0472">Membrane</keyword>
<organism evidence="8 9">
    <name type="scientific">Pelobates cultripes</name>
    <name type="common">Western spadefoot toad</name>
    <dbReference type="NCBI Taxonomy" id="61616"/>
    <lineage>
        <taxon>Eukaryota</taxon>
        <taxon>Metazoa</taxon>
        <taxon>Chordata</taxon>
        <taxon>Craniata</taxon>
        <taxon>Vertebrata</taxon>
        <taxon>Euteleostomi</taxon>
        <taxon>Amphibia</taxon>
        <taxon>Batrachia</taxon>
        <taxon>Anura</taxon>
        <taxon>Pelobatoidea</taxon>
        <taxon>Pelobatidae</taxon>
        <taxon>Pelobates</taxon>
    </lineage>
</organism>
<evidence type="ECO:0000256" key="2">
    <source>
        <dbReference type="ARBA" id="ARBA00023180"/>
    </source>
</evidence>
<dbReference type="EMBL" id="OW240912">
    <property type="protein sequence ID" value="CAH2224320.1"/>
    <property type="molecule type" value="Genomic_DNA"/>
</dbReference>
<dbReference type="Gene3D" id="2.60.40.10">
    <property type="entry name" value="Immunoglobulins"/>
    <property type="match status" value="1"/>
</dbReference>
<dbReference type="FunFam" id="2.60.40.10:FF:001512">
    <property type="entry name" value="Premelanosome protein a"/>
    <property type="match status" value="1"/>
</dbReference>
<proteinExistence type="inferred from homology"/>
<feature type="region of interest" description="Disordered" evidence="4">
    <location>
        <begin position="312"/>
        <end position="349"/>
    </location>
</feature>
<feature type="signal peptide" evidence="6">
    <location>
        <begin position="1"/>
        <end position="19"/>
    </location>
</feature>
<dbReference type="Pfam" id="PF20433">
    <property type="entry name" value="PKAT_KLD"/>
    <property type="match status" value="1"/>
</dbReference>
<evidence type="ECO:0000256" key="3">
    <source>
        <dbReference type="ARBA" id="ARBA00025776"/>
    </source>
</evidence>
<dbReference type="InterPro" id="IPR000601">
    <property type="entry name" value="PKD_dom"/>
</dbReference>
<dbReference type="SUPFAM" id="SSF49299">
    <property type="entry name" value="PKD domain"/>
    <property type="match status" value="1"/>
</dbReference>
<dbReference type="InterPro" id="IPR035986">
    <property type="entry name" value="PKD_dom_sf"/>
</dbReference>
<dbReference type="GO" id="GO:0005886">
    <property type="term" value="C:plasma membrane"/>
    <property type="evidence" value="ECO:0007669"/>
    <property type="project" value="TreeGrafter"/>
</dbReference>
<evidence type="ECO:0000256" key="1">
    <source>
        <dbReference type="ARBA" id="ARBA00022729"/>
    </source>
</evidence>
<sequence>MQGIWALAVLWVLFAELEAQNGSRNRVQQSKQPVQSKRAPFKSWNSQMYPIWNGGEDQKRDCWKGGEVTFDIVNDSPTLTGAKTTFSIKLNFPKNQTVLPDGQVIWNQNCTENGTWVSSGEPVYLDETTEGSDCSFPDGRPFPLGAEKRRSKFVYVWQTWGKYWQVVDGPVSNLTVDTDDIPLGSYNMEVVVYHYRGRQKFIPIGSTSSQFAITDQIPVSVSISQLQDLNQADQRFIQNRAVSFSVAVHDPSHYLQAADISFSWDFGDQSGTLITRNTDVTHTYISSGVFRPKLTMQAAIPISPCGSTAASITEGTDTTNVPPEPTTEAEASTTGVPVLPTETESPSNTTLPVEAELITAESELNMEVVTDPEVVPAEGEAATDPEVVPAEGEAATDPEVVPAEGEAATDPEVVPAEGEAATDAEVVPAEGEAATDAEVVPAEGEAATDAEVVPAEGEAATDAEVVPAEGEAATDAEVVPAEGEAATDAEVVPAEGEAVTVPEAVPAEGEAVTVPEAVPAEGEAVTIASEVEVASAAQTVAATGQEDVLLLAKRQAPEDPLVGCLLYRYGTFATELDVVQGIESVEIVQVDTIAAVGVENAVDLTITCQGGLPSQVCTVISDSNCQIPQETLCNPVEPSSDCQMVLRQVFNGTGTFCVNVSLTDSVSLAVASTQVTVSGGPVSSTNGIIVTVGILLAALAVVAVAYTYRRTKSYTPLRTENASINWFPDRSSLRLFFQNALGRSINGESSPLLNGHVV</sequence>
<evidence type="ECO:0000259" key="7">
    <source>
        <dbReference type="PROSITE" id="PS50093"/>
    </source>
</evidence>
<dbReference type="InterPro" id="IPR046846">
    <property type="entry name" value="PKAT_KLD"/>
</dbReference>
<name>A0AAD1R5H3_PELCU</name>
<protein>
    <submittedName>
        <fullName evidence="8">Melanocyte PMEL isoform X2</fullName>
    </submittedName>
</protein>
<keyword evidence="2" id="KW-0325">Glycoprotein</keyword>
<feature type="transmembrane region" description="Helical" evidence="5">
    <location>
        <begin position="688"/>
        <end position="708"/>
    </location>
</feature>
<dbReference type="SMART" id="SM00089">
    <property type="entry name" value="PKD"/>
    <property type="match status" value="1"/>
</dbReference>
<evidence type="ECO:0000256" key="4">
    <source>
        <dbReference type="SAM" id="MobiDB-lite"/>
    </source>
</evidence>
<keyword evidence="5" id="KW-0812">Transmembrane</keyword>
<feature type="compositionally biased region" description="Low complexity" evidence="4">
    <location>
        <begin position="316"/>
        <end position="334"/>
    </location>
</feature>
<dbReference type="InterPro" id="IPR059017">
    <property type="entry name" value="PMEL_NMB_N"/>
</dbReference>
<dbReference type="PANTHER" id="PTHR11861:SF1">
    <property type="entry name" value="MELANOCYTE PROTEIN PMEL"/>
    <property type="match status" value="1"/>
</dbReference>
<dbReference type="CDD" id="cd00146">
    <property type="entry name" value="PKD"/>
    <property type="match status" value="1"/>
</dbReference>
<dbReference type="InterPro" id="IPR045219">
    <property type="entry name" value="PKAT"/>
</dbReference>
<dbReference type="PROSITE" id="PS50093">
    <property type="entry name" value="PKD"/>
    <property type="match status" value="1"/>
</dbReference>
<evidence type="ECO:0000313" key="8">
    <source>
        <dbReference type="EMBL" id="CAH2224320.1"/>
    </source>
</evidence>
<evidence type="ECO:0000256" key="6">
    <source>
        <dbReference type="SAM" id="SignalP"/>
    </source>
</evidence>
<dbReference type="PANTHER" id="PTHR11861">
    <property type="entry name" value="MELANOCYTE PROTEIN PMEL 17-RELATED"/>
    <property type="match status" value="1"/>
</dbReference>
<reference evidence="8" key="1">
    <citation type="submission" date="2022-03" db="EMBL/GenBank/DDBJ databases">
        <authorList>
            <person name="Alioto T."/>
            <person name="Alioto T."/>
            <person name="Gomez Garrido J."/>
        </authorList>
    </citation>
    <scope>NUCLEOTIDE SEQUENCE</scope>
</reference>
<dbReference type="Pfam" id="PF26141">
    <property type="entry name" value="PMEL_NMB_N"/>
    <property type="match status" value="1"/>
</dbReference>
<keyword evidence="5" id="KW-1133">Transmembrane helix</keyword>
<feature type="domain" description="PKD" evidence="7">
    <location>
        <begin position="259"/>
        <end position="296"/>
    </location>
</feature>
<evidence type="ECO:0000256" key="5">
    <source>
        <dbReference type="SAM" id="Phobius"/>
    </source>
</evidence>
<dbReference type="GO" id="GO:0032438">
    <property type="term" value="P:melanosome organization"/>
    <property type="evidence" value="ECO:0007669"/>
    <property type="project" value="TreeGrafter"/>
</dbReference>
<evidence type="ECO:0000313" key="9">
    <source>
        <dbReference type="Proteomes" id="UP001295444"/>
    </source>
</evidence>
<feature type="chain" id="PRO_5041938256" evidence="6">
    <location>
        <begin position="20"/>
        <end position="758"/>
    </location>
</feature>
<dbReference type="Pfam" id="PF00801">
    <property type="entry name" value="PKD"/>
    <property type="match status" value="1"/>
</dbReference>
<dbReference type="Proteomes" id="UP001295444">
    <property type="component" value="Chromosome 01"/>
</dbReference>